<name>A0A0B8ZL73_9SPHN</name>
<protein>
    <submittedName>
        <fullName evidence="4">Aminoglycoside phosphotransferase</fullName>
    </submittedName>
</protein>
<evidence type="ECO:0000313" key="5">
    <source>
        <dbReference type="Proteomes" id="UP000031338"/>
    </source>
</evidence>
<proteinExistence type="predicted"/>
<accession>A0A0B8ZL73</accession>
<evidence type="ECO:0000256" key="1">
    <source>
        <dbReference type="SAM" id="MobiDB-lite"/>
    </source>
</evidence>
<gene>
    <name evidence="4" type="ORF">NJ75_01809</name>
</gene>
<dbReference type="Proteomes" id="UP000031338">
    <property type="component" value="Unassembled WGS sequence"/>
</dbReference>
<evidence type="ECO:0000313" key="4">
    <source>
        <dbReference type="EMBL" id="KHS46973.1"/>
    </source>
</evidence>
<comment type="caution">
    <text evidence="4">The sequence shown here is derived from an EMBL/GenBank/DDBJ whole genome shotgun (WGS) entry which is preliminary data.</text>
</comment>
<dbReference type="Gene3D" id="3.90.1200.10">
    <property type="match status" value="1"/>
</dbReference>
<keyword evidence="5" id="KW-1185">Reference proteome</keyword>
<dbReference type="AlphaFoldDB" id="A0A0B8ZL73"/>
<organism evidence="4 5">
    <name type="scientific">Novosphingobium subterraneum</name>
    <dbReference type="NCBI Taxonomy" id="48936"/>
    <lineage>
        <taxon>Bacteria</taxon>
        <taxon>Pseudomonadati</taxon>
        <taxon>Pseudomonadota</taxon>
        <taxon>Alphaproteobacteria</taxon>
        <taxon>Sphingomonadales</taxon>
        <taxon>Sphingomonadaceae</taxon>
        <taxon>Novosphingobium</taxon>
    </lineage>
</organism>
<dbReference type="InterPro" id="IPR002575">
    <property type="entry name" value="Aminoglycoside_PTrfase"/>
</dbReference>
<dbReference type="PANTHER" id="PTHR21310">
    <property type="entry name" value="AMINOGLYCOSIDE PHOSPHOTRANSFERASE-RELATED-RELATED"/>
    <property type="match status" value="1"/>
</dbReference>
<keyword evidence="4" id="KW-0808">Transferase</keyword>
<dbReference type="InterPro" id="IPR011009">
    <property type="entry name" value="Kinase-like_dom_sf"/>
</dbReference>
<dbReference type="SUPFAM" id="SSF56112">
    <property type="entry name" value="Protein kinase-like (PK-like)"/>
    <property type="match status" value="1"/>
</dbReference>
<dbReference type="RefSeq" id="WP_052242242.1">
    <property type="nucleotide sequence ID" value="NZ_JRVC01000007.1"/>
</dbReference>
<dbReference type="PANTHER" id="PTHR21310:SF57">
    <property type="entry name" value="BLR2944 PROTEIN"/>
    <property type="match status" value="1"/>
</dbReference>
<dbReference type="Pfam" id="PF19802">
    <property type="entry name" value="DUF6285"/>
    <property type="match status" value="1"/>
</dbReference>
<dbReference type="CDD" id="cd05154">
    <property type="entry name" value="ACAD10_11_N-like"/>
    <property type="match status" value="1"/>
</dbReference>
<dbReference type="InterPro" id="IPR041726">
    <property type="entry name" value="ACAD10_11_N"/>
</dbReference>
<evidence type="ECO:0000259" key="3">
    <source>
        <dbReference type="Pfam" id="PF19802"/>
    </source>
</evidence>
<dbReference type="EMBL" id="JRVC01000007">
    <property type="protein sequence ID" value="KHS46973.1"/>
    <property type="molecule type" value="Genomic_DNA"/>
</dbReference>
<dbReference type="GO" id="GO:0016740">
    <property type="term" value="F:transferase activity"/>
    <property type="evidence" value="ECO:0007669"/>
    <property type="project" value="UniProtKB-KW"/>
</dbReference>
<feature type="domain" description="Aminoglycoside phosphotransferase" evidence="2">
    <location>
        <begin position="21"/>
        <end position="247"/>
    </location>
</feature>
<sequence length="439" mass="47123">METLLEAVMARAGHGGRITGLQRLSGGANMESWAFACGDGRFVLRRAPSAEWIAARPLGMDGEAELIRQAHASGVKAPEVVAELASADGLGIGFIMRCLPGTADPEVALSSSPELASDLAAAMAGIHALSPEGLPFLPMLDPAEGVEGLARQFEEAGGDRPVIALGLAWLRTNLPSPTSPVVVHGDFRIGNLMVDAGRLSGVLDWELAHLGDGHEDLAYGCMTVWRFGRLDKQGFGLTDVATLARAYEDAGGERFDAVRFRFWLVYRTVWWALGCLSMGQSWRSGTDRSLERVVVARRCAEQELDLLLLLESEAPQAERERFLPPASEPAPGSRGEPTATEVLTAVSEWLAATVKGKLDGRERWELAVAQNALGIVRRELAGRADPADKVLAENILAGRQSLQTEGLLATLRSRTLSTLSADMPKYPALASARILWSQA</sequence>
<evidence type="ECO:0000259" key="2">
    <source>
        <dbReference type="Pfam" id="PF01636"/>
    </source>
</evidence>
<feature type="region of interest" description="Disordered" evidence="1">
    <location>
        <begin position="318"/>
        <end position="338"/>
    </location>
</feature>
<reference evidence="4 5" key="1">
    <citation type="submission" date="2014-10" db="EMBL/GenBank/DDBJ databases">
        <title>Draft genome sequence of Novosphingobium subterraneum DSM 12447.</title>
        <authorList>
            <person name="Gan H.M."/>
            <person name="Gan H.Y."/>
            <person name="Savka M.A."/>
        </authorList>
    </citation>
    <scope>NUCLEOTIDE SEQUENCE [LARGE SCALE GENOMIC DNA]</scope>
    <source>
        <strain evidence="4 5">DSM 12447</strain>
    </source>
</reference>
<dbReference type="Gene3D" id="3.30.200.20">
    <property type="entry name" value="Phosphorylase Kinase, domain 1"/>
    <property type="match status" value="1"/>
</dbReference>
<dbReference type="Pfam" id="PF01636">
    <property type="entry name" value="APH"/>
    <property type="match status" value="1"/>
</dbReference>
<dbReference type="STRING" id="48936.NJ75_01809"/>
<dbReference type="InterPro" id="IPR046252">
    <property type="entry name" value="DUF6285"/>
</dbReference>
<dbReference type="InterPro" id="IPR051678">
    <property type="entry name" value="AGP_Transferase"/>
</dbReference>
<dbReference type="PATRIC" id="fig|48936.3.peg.1821"/>
<feature type="domain" description="DUF6285" evidence="3">
    <location>
        <begin position="357"/>
        <end position="426"/>
    </location>
</feature>